<reference evidence="1" key="1">
    <citation type="submission" date="2022-01" db="EMBL/GenBank/DDBJ databases">
        <title>Comparative genomics reveals a dynamic genome evolution in the ectomycorrhizal milk-cap (Lactarius) mushrooms.</title>
        <authorList>
            <consortium name="DOE Joint Genome Institute"/>
            <person name="Lebreton A."/>
            <person name="Tang N."/>
            <person name="Kuo A."/>
            <person name="LaButti K."/>
            <person name="Drula E."/>
            <person name="Barry K."/>
            <person name="Clum A."/>
            <person name="Lipzen A."/>
            <person name="Mousain D."/>
            <person name="Ng V."/>
            <person name="Wang R."/>
            <person name="Wang X."/>
            <person name="Dai Y."/>
            <person name="Henrissat B."/>
            <person name="Grigoriev I.V."/>
            <person name="Guerin-Laguette A."/>
            <person name="Yu F."/>
            <person name="Martin F.M."/>
        </authorList>
    </citation>
    <scope>NUCLEOTIDE SEQUENCE</scope>
    <source>
        <strain evidence="1">QP</strain>
    </source>
</reference>
<dbReference type="EMBL" id="JAKELL010000044">
    <property type="protein sequence ID" value="KAH8988068.1"/>
    <property type="molecule type" value="Genomic_DNA"/>
</dbReference>
<protein>
    <submittedName>
        <fullName evidence="1">Uncharacterized protein</fullName>
    </submittedName>
</protein>
<evidence type="ECO:0000313" key="2">
    <source>
        <dbReference type="Proteomes" id="UP001201163"/>
    </source>
</evidence>
<keyword evidence="2" id="KW-1185">Reference proteome</keyword>
<dbReference type="Proteomes" id="UP001201163">
    <property type="component" value="Unassembled WGS sequence"/>
</dbReference>
<dbReference type="AlphaFoldDB" id="A0AAD4Q949"/>
<sequence length="190" mass="21263">MTSSLATLPAVGNCQWATDACSWASCSFDHHWTFLGVLTTSSIRCPAPLFLGLTDLSLGACVALGTRPLVRDLSLWRAPIHLPFCLGLGSPVSCVCRLTSYYVYRTLVPDTLCGLLPFPCYAIDLLSYLPLYFMFGTHSPFYLNCHFTEYRERHVSTFRVFHPYIRRIGQPSLSLVFQLVVVSFPSPLVE</sequence>
<evidence type="ECO:0000313" key="1">
    <source>
        <dbReference type="EMBL" id="KAH8988068.1"/>
    </source>
</evidence>
<comment type="caution">
    <text evidence="1">The sequence shown here is derived from an EMBL/GenBank/DDBJ whole genome shotgun (WGS) entry which is preliminary data.</text>
</comment>
<proteinExistence type="predicted"/>
<gene>
    <name evidence="1" type="ORF">EDB92DRAFT_1072371</name>
</gene>
<name>A0AAD4Q949_9AGAM</name>
<organism evidence="1 2">
    <name type="scientific">Lactarius akahatsu</name>
    <dbReference type="NCBI Taxonomy" id="416441"/>
    <lineage>
        <taxon>Eukaryota</taxon>
        <taxon>Fungi</taxon>
        <taxon>Dikarya</taxon>
        <taxon>Basidiomycota</taxon>
        <taxon>Agaricomycotina</taxon>
        <taxon>Agaricomycetes</taxon>
        <taxon>Russulales</taxon>
        <taxon>Russulaceae</taxon>
        <taxon>Lactarius</taxon>
    </lineage>
</organism>
<accession>A0AAD4Q949</accession>